<evidence type="ECO:0000256" key="4">
    <source>
        <dbReference type="ARBA" id="ARBA00022833"/>
    </source>
</evidence>
<dbReference type="Proteomes" id="UP000053766">
    <property type="component" value="Unassembled WGS sequence"/>
</dbReference>
<dbReference type="GO" id="GO:0030674">
    <property type="term" value="F:protein-macromolecule adaptor activity"/>
    <property type="evidence" value="ECO:0007669"/>
    <property type="project" value="TreeGrafter"/>
</dbReference>
<dbReference type="GO" id="GO:0007033">
    <property type="term" value="P:vacuole organization"/>
    <property type="evidence" value="ECO:0007669"/>
    <property type="project" value="TreeGrafter"/>
</dbReference>
<evidence type="ECO:0000256" key="2">
    <source>
        <dbReference type="ARBA" id="ARBA00022723"/>
    </source>
</evidence>
<evidence type="ECO:0000313" key="7">
    <source>
        <dbReference type="Proteomes" id="UP000053766"/>
    </source>
</evidence>
<dbReference type="OrthoDB" id="26184at2759"/>
<dbReference type="GO" id="GO:0008270">
    <property type="term" value="F:zinc ion binding"/>
    <property type="evidence" value="ECO:0007669"/>
    <property type="project" value="UniProtKB-KW"/>
</dbReference>
<name>A0A0D8XC24_DICVI</name>
<dbReference type="STRING" id="29172.A0A0D8XC24"/>
<dbReference type="EMBL" id="KN716883">
    <property type="protein sequence ID" value="KJH41189.1"/>
    <property type="molecule type" value="Genomic_DNA"/>
</dbReference>
<comment type="subcellular location">
    <subcellularLocation>
        <location evidence="1">Late endosome membrane</location>
        <topology evidence="1">Peripheral membrane protein</topology>
        <orientation evidence="1">Cytoplasmic side</orientation>
    </subcellularLocation>
</comment>
<dbReference type="AlphaFoldDB" id="A0A0D8XC24"/>
<evidence type="ECO:0000313" key="6">
    <source>
        <dbReference type="EMBL" id="KJH41189.1"/>
    </source>
</evidence>
<keyword evidence="2" id="KW-0479">Metal-binding</keyword>
<evidence type="ECO:0000256" key="1">
    <source>
        <dbReference type="ARBA" id="ARBA00004492"/>
    </source>
</evidence>
<reference evidence="7" key="2">
    <citation type="journal article" date="2016" name="Sci. Rep.">
        <title>Dictyocaulus viviparus genome, variome and transcriptome elucidate lungworm biology and support future intervention.</title>
        <authorList>
            <person name="McNulty S.N."/>
            <person name="Strube C."/>
            <person name="Rosa B.A."/>
            <person name="Martin J.C."/>
            <person name="Tyagi R."/>
            <person name="Choi Y.J."/>
            <person name="Wang Q."/>
            <person name="Hallsworth Pepin K."/>
            <person name="Zhang X."/>
            <person name="Ozersky P."/>
            <person name="Wilson R.K."/>
            <person name="Sternberg P.W."/>
            <person name="Gasser R.B."/>
            <person name="Mitreva M."/>
        </authorList>
    </citation>
    <scope>NUCLEOTIDE SEQUENCE [LARGE SCALE GENOMIC DNA]</scope>
    <source>
        <strain evidence="7">HannoverDv2000</strain>
    </source>
</reference>
<keyword evidence="7" id="KW-1185">Reference proteome</keyword>
<organism evidence="6 7">
    <name type="scientific">Dictyocaulus viviparus</name>
    <name type="common">Bovine lungworm</name>
    <dbReference type="NCBI Taxonomy" id="29172"/>
    <lineage>
        <taxon>Eukaryota</taxon>
        <taxon>Metazoa</taxon>
        <taxon>Ecdysozoa</taxon>
        <taxon>Nematoda</taxon>
        <taxon>Chromadorea</taxon>
        <taxon>Rhabditida</taxon>
        <taxon>Rhabditina</taxon>
        <taxon>Rhabditomorpha</taxon>
        <taxon>Strongyloidea</taxon>
        <taxon>Metastrongylidae</taxon>
        <taxon>Dictyocaulus</taxon>
    </lineage>
</organism>
<keyword evidence="5" id="KW-0472">Membrane</keyword>
<dbReference type="GO" id="GO:0030897">
    <property type="term" value="C:HOPS complex"/>
    <property type="evidence" value="ECO:0007669"/>
    <property type="project" value="TreeGrafter"/>
</dbReference>
<dbReference type="GO" id="GO:0031902">
    <property type="term" value="C:late endosome membrane"/>
    <property type="evidence" value="ECO:0007669"/>
    <property type="project" value="UniProtKB-SubCell"/>
</dbReference>
<dbReference type="PANTHER" id="PTHR23323:SF24">
    <property type="entry name" value="VACUOLAR PROTEIN SORTING-ASSOCIATED PROTEIN 11 HOMOLOG"/>
    <property type="match status" value="1"/>
</dbReference>
<reference evidence="6 7" key="1">
    <citation type="submission" date="2013-11" db="EMBL/GenBank/DDBJ databases">
        <title>Draft genome of the bovine lungworm Dictyocaulus viviparus.</title>
        <authorList>
            <person name="Mitreva M."/>
        </authorList>
    </citation>
    <scope>NUCLEOTIDE SEQUENCE [LARGE SCALE GENOMIC DNA]</scope>
    <source>
        <strain evidence="6 7">HannoverDv2000</strain>
    </source>
</reference>
<dbReference type="PANTHER" id="PTHR23323">
    <property type="entry name" value="VACUOLAR PROTEIN SORTING-ASSOCIATED PROTEIN"/>
    <property type="match status" value="1"/>
</dbReference>
<evidence type="ECO:0000256" key="5">
    <source>
        <dbReference type="ARBA" id="ARBA00023136"/>
    </source>
</evidence>
<dbReference type="GO" id="GO:0006904">
    <property type="term" value="P:vesicle docking involved in exocytosis"/>
    <property type="evidence" value="ECO:0007669"/>
    <property type="project" value="TreeGrafter"/>
</dbReference>
<dbReference type="GO" id="GO:0007032">
    <property type="term" value="P:endosome organization"/>
    <property type="evidence" value="ECO:0007669"/>
    <property type="project" value="TreeGrafter"/>
</dbReference>
<evidence type="ECO:0000256" key="3">
    <source>
        <dbReference type="ARBA" id="ARBA00022771"/>
    </source>
</evidence>
<protein>
    <submittedName>
        <fullName evidence="6">Uncharacterized protein</fullName>
    </submittedName>
</protein>
<keyword evidence="4" id="KW-0862">Zinc</keyword>
<proteinExistence type="predicted"/>
<dbReference type="GO" id="GO:0048284">
    <property type="term" value="P:organelle fusion"/>
    <property type="evidence" value="ECO:0007669"/>
    <property type="project" value="TreeGrafter"/>
</dbReference>
<sequence>MQVSGYSRSFLLGIILDLRLREYAKKKLTDFECETFLIPLIEDENIERTLQLARLFQCTPVIQHILRKLRRRKELLHYYLEDGKLQDAVELCVNEKKNDLWIDLLVYISKLDGPINDELIQNMLQEIGVDETLHPLLVLDILSRSNTLRVGSIKEYVVKWLYLQERQMESSKEAICENVLVIEEIDRQIESIKFNFFLLGSVNDPYSHNVWAQQLSHSFVPRFHVMVIDASLSQSDRVVRRRCSEKGNTVLQKFVLILEENGYYTR</sequence>
<gene>
    <name evidence="6" type="ORF">DICVIV_12837</name>
</gene>
<keyword evidence="3" id="KW-0863">Zinc-finger</keyword>
<accession>A0A0D8XC24</accession>